<dbReference type="GO" id="GO:0046872">
    <property type="term" value="F:metal ion binding"/>
    <property type="evidence" value="ECO:0007669"/>
    <property type="project" value="UniProtKB-KW"/>
</dbReference>
<evidence type="ECO:0000256" key="7">
    <source>
        <dbReference type="RuleBase" id="RU004466"/>
    </source>
</evidence>
<dbReference type="GO" id="GO:0016114">
    <property type="term" value="P:terpenoid biosynthetic process"/>
    <property type="evidence" value="ECO:0007669"/>
    <property type="project" value="UniProtKB-ARBA"/>
</dbReference>
<dbReference type="InterPro" id="IPR053378">
    <property type="entry name" value="Prenyl_diphosphate_synthase"/>
</dbReference>
<dbReference type="GO" id="GO:0005737">
    <property type="term" value="C:cytoplasm"/>
    <property type="evidence" value="ECO:0007669"/>
    <property type="project" value="UniProtKB-ARBA"/>
</dbReference>
<keyword evidence="5" id="KW-0460">Magnesium</keyword>
<dbReference type="CDD" id="cd00685">
    <property type="entry name" value="Trans_IPPS_HT"/>
    <property type="match status" value="1"/>
</dbReference>
<gene>
    <name evidence="8" type="ORF">C0175_06015</name>
</gene>
<evidence type="ECO:0000256" key="6">
    <source>
        <dbReference type="ARBA" id="ARBA00023229"/>
    </source>
</evidence>
<keyword evidence="3 7" id="KW-0808">Transferase</keyword>
<dbReference type="Gene3D" id="1.10.600.10">
    <property type="entry name" value="Farnesyl Diphosphate Synthase"/>
    <property type="match status" value="1"/>
</dbReference>
<evidence type="ECO:0008006" key="10">
    <source>
        <dbReference type="Google" id="ProtNLM"/>
    </source>
</evidence>
<comment type="caution">
    <text evidence="8">The sequence shown here is derived from an EMBL/GenBank/DDBJ whole genome shotgun (WGS) entry which is preliminary data.</text>
</comment>
<dbReference type="RefSeq" id="WP_424586448.1">
    <property type="nucleotide sequence ID" value="NZ_JBNAUB010000002.1"/>
</dbReference>
<evidence type="ECO:0000256" key="1">
    <source>
        <dbReference type="ARBA" id="ARBA00001946"/>
    </source>
</evidence>
<evidence type="ECO:0000313" key="8">
    <source>
        <dbReference type="EMBL" id="PMP81138.1"/>
    </source>
</evidence>
<dbReference type="FunFam" id="1.10.600.10:FF:000001">
    <property type="entry name" value="Geranylgeranyl diphosphate synthase"/>
    <property type="match status" value="1"/>
</dbReference>
<name>A0A2J6X4B3_9BACT</name>
<dbReference type="InterPro" id="IPR033749">
    <property type="entry name" value="Polyprenyl_synt_CS"/>
</dbReference>
<dbReference type="SFLD" id="SFLDS00005">
    <property type="entry name" value="Isoprenoid_Synthase_Type_I"/>
    <property type="match status" value="1"/>
</dbReference>
<dbReference type="InterPro" id="IPR000092">
    <property type="entry name" value="Polyprenyl_synt"/>
</dbReference>
<dbReference type="Proteomes" id="UP000236910">
    <property type="component" value="Unassembled WGS sequence"/>
</dbReference>
<evidence type="ECO:0000313" key="9">
    <source>
        <dbReference type="Proteomes" id="UP000236910"/>
    </source>
</evidence>
<dbReference type="AlphaFoldDB" id="A0A2J6X4B3"/>
<accession>A0A2J6X4B3</accession>
<proteinExistence type="inferred from homology"/>
<keyword evidence="4" id="KW-0479">Metal-binding</keyword>
<dbReference type="PROSITE" id="PS00723">
    <property type="entry name" value="POLYPRENYL_SYNTHASE_1"/>
    <property type="match status" value="1"/>
</dbReference>
<sequence>MEENIKEYLEERKNIVNNYLNVALEKIREDSPLYAAINYSLMAGGKRLRPIMLIATYESNVDNYKTILPFASAIEMIHTYSLIHDDLPIMDNSDYRRGKPTCHKIYGSDMALLAGDALISLAFEIISSKKLLENFDAKSVLRIVHDFAELSGAKGLVGGQVMDMVSMDMNEVDENLILYIEKRKTASLFMLAVRVGGILANVSEDELINLTQFAENFGISYQIQDDILDEISTTEELGKDTHQDRKNKKATFVSLYGVDRSKEIARDYIEKAANYLSLYNDKYKLLIDIAYNTLERIK</sequence>
<dbReference type="PANTHER" id="PTHR43281:SF1">
    <property type="entry name" value="FARNESYL DIPHOSPHATE SYNTHASE"/>
    <property type="match status" value="1"/>
</dbReference>
<dbReference type="NCBIfam" id="NF045485">
    <property type="entry name" value="FPPsyn"/>
    <property type="match status" value="1"/>
</dbReference>
<evidence type="ECO:0000256" key="2">
    <source>
        <dbReference type="ARBA" id="ARBA00006706"/>
    </source>
</evidence>
<comment type="similarity">
    <text evidence="2 7">Belongs to the FPP/GGPP synthase family.</text>
</comment>
<protein>
    <recommendedName>
        <fullName evidence="10">Polyprenyl synthetase family protein</fullName>
    </recommendedName>
</protein>
<dbReference type="Pfam" id="PF00348">
    <property type="entry name" value="polyprenyl_synt"/>
    <property type="match status" value="1"/>
</dbReference>
<comment type="cofactor">
    <cofactor evidence="1">
        <name>Mg(2+)</name>
        <dbReference type="ChEBI" id="CHEBI:18420"/>
    </cofactor>
</comment>
<evidence type="ECO:0000256" key="3">
    <source>
        <dbReference type="ARBA" id="ARBA00022679"/>
    </source>
</evidence>
<keyword evidence="6" id="KW-0414">Isoprene biosynthesis</keyword>
<dbReference type="EMBL" id="PNIX01000346">
    <property type="protein sequence ID" value="PMP81138.1"/>
    <property type="molecule type" value="Genomic_DNA"/>
</dbReference>
<dbReference type="GO" id="GO:0004659">
    <property type="term" value="F:prenyltransferase activity"/>
    <property type="evidence" value="ECO:0007669"/>
    <property type="project" value="InterPro"/>
</dbReference>
<dbReference type="SFLD" id="SFLDG01017">
    <property type="entry name" value="Polyprenyl_Transferase_Like"/>
    <property type="match status" value="1"/>
</dbReference>
<organism evidence="8 9">
    <name type="scientific">Caldisericum exile</name>
    <dbReference type="NCBI Taxonomy" id="693075"/>
    <lineage>
        <taxon>Bacteria</taxon>
        <taxon>Pseudomonadati</taxon>
        <taxon>Caldisericota/Cryosericota group</taxon>
        <taxon>Caldisericota</taxon>
        <taxon>Caldisericia</taxon>
        <taxon>Caldisericales</taxon>
        <taxon>Caldisericaceae</taxon>
        <taxon>Caldisericum</taxon>
    </lineage>
</organism>
<reference evidence="8 9" key="1">
    <citation type="submission" date="2018-01" db="EMBL/GenBank/DDBJ databases">
        <title>Metagenomic assembled genomes from two thermal pools in the Uzon Caldera, Kamchatka, Russia.</title>
        <authorList>
            <person name="Wilkins L."/>
            <person name="Ettinger C."/>
        </authorList>
    </citation>
    <scope>NUCLEOTIDE SEQUENCE [LARGE SCALE GENOMIC DNA]</scope>
    <source>
        <strain evidence="8">ARK-10</strain>
    </source>
</reference>
<evidence type="ECO:0000256" key="4">
    <source>
        <dbReference type="ARBA" id="ARBA00022723"/>
    </source>
</evidence>
<evidence type="ECO:0000256" key="5">
    <source>
        <dbReference type="ARBA" id="ARBA00022842"/>
    </source>
</evidence>
<dbReference type="InterPro" id="IPR008949">
    <property type="entry name" value="Isoprenoid_synthase_dom_sf"/>
</dbReference>
<dbReference type="SUPFAM" id="SSF48576">
    <property type="entry name" value="Terpenoid synthases"/>
    <property type="match status" value="1"/>
</dbReference>
<dbReference type="PANTHER" id="PTHR43281">
    <property type="entry name" value="FARNESYL DIPHOSPHATE SYNTHASE"/>
    <property type="match status" value="1"/>
</dbReference>
<dbReference type="PROSITE" id="PS00444">
    <property type="entry name" value="POLYPRENYL_SYNTHASE_2"/>
    <property type="match status" value="1"/>
</dbReference>